<dbReference type="Pfam" id="PF00078">
    <property type="entry name" value="RVT_1"/>
    <property type="match status" value="1"/>
</dbReference>
<keyword evidence="2" id="KW-0808">Transferase</keyword>
<dbReference type="EMBL" id="LSMT01000004">
    <property type="protein sequence ID" value="PFX34413.1"/>
    <property type="molecule type" value="Genomic_DNA"/>
</dbReference>
<organism evidence="2 3">
    <name type="scientific">Stylophora pistillata</name>
    <name type="common">Smooth cauliflower coral</name>
    <dbReference type="NCBI Taxonomy" id="50429"/>
    <lineage>
        <taxon>Eukaryota</taxon>
        <taxon>Metazoa</taxon>
        <taxon>Cnidaria</taxon>
        <taxon>Anthozoa</taxon>
        <taxon>Hexacorallia</taxon>
        <taxon>Scleractinia</taxon>
        <taxon>Astrocoeniina</taxon>
        <taxon>Pocilloporidae</taxon>
        <taxon>Stylophora</taxon>
    </lineage>
</organism>
<sequence length="586" mass="66508">MYLPSGCFDDIQATPHKLRDPSWTPGQRSKNWHQLDLIISRREHLNNIRTTRAYHSADCDTDHSLVCTKIQLRPKKFHRVKQSATLRINASATAIPENVSIFNDILSSKLGDCLELNTEDHWSHIKDTTLAAALKAFGKNVRKSQDWFNANIATLQPVIEAKRNALQNRHRNPSPSSLEALRETRRRANEKCKICANNFWMNLCAEIQLAADTGNSRGMFEGIKKAIGPTQSQSSPLKTSTGEIITDKSRLMEGWVEYYSELYGDRSDRNNYRGISLLCIAGKLSARVALYHLQKIAERVYPESQCGFRPNRSSVDMIFSLRQFQEKCKEQQQPLYIAFIDLRKAFDLVSRDGLFKILPLLGCPPKLLSLIKSFHDGSRGSMQYDGNRSEAFDINSGVKQGCVLAPTLFNIFFSVLLNHAFKSSEEGILIRSRSDGKLFNPARLRAKTKRRLRWLGHVYRMEDGRIPKDLLYGELESGSRPIGRPKLRFKDVCKRDMLATGLPTDNWELHAADRSDWRSVCSLALQAGEERLKAEADDRRAKRKAAMNKATCVPVACVFVCSGCGRVCRSRIGLFSHERKCLSQLR</sequence>
<dbReference type="CDD" id="cd01650">
    <property type="entry name" value="RT_nLTR_like"/>
    <property type="match status" value="1"/>
</dbReference>
<dbReference type="InterPro" id="IPR043502">
    <property type="entry name" value="DNA/RNA_pol_sf"/>
</dbReference>
<keyword evidence="2" id="KW-0548">Nucleotidyltransferase</keyword>
<accession>A0A2B4SZ99</accession>
<reference evidence="3" key="1">
    <citation type="journal article" date="2017" name="bioRxiv">
        <title>Comparative analysis of the genomes of Stylophora pistillata and Acropora digitifera provides evidence for extensive differences between species of corals.</title>
        <authorList>
            <person name="Voolstra C.R."/>
            <person name="Li Y."/>
            <person name="Liew Y.J."/>
            <person name="Baumgarten S."/>
            <person name="Zoccola D."/>
            <person name="Flot J.-F."/>
            <person name="Tambutte S."/>
            <person name="Allemand D."/>
            <person name="Aranda M."/>
        </authorList>
    </citation>
    <scope>NUCLEOTIDE SEQUENCE [LARGE SCALE GENOMIC DNA]</scope>
</reference>
<dbReference type="SUPFAM" id="SSF56672">
    <property type="entry name" value="DNA/RNA polymerases"/>
    <property type="match status" value="1"/>
</dbReference>
<keyword evidence="2" id="KW-0695">RNA-directed DNA polymerase</keyword>
<comment type="caution">
    <text evidence="2">The sequence shown here is derived from an EMBL/GenBank/DDBJ whole genome shotgun (WGS) entry which is preliminary data.</text>
</comment>
<keyword evidence="3" id="KW-1185">Reference proteome</keyword>
<evidence type="ECO:0000313" key="3">
    <source>
        <dbReference type="Proteomes" id="UP000225706"/>
    </source>
</evidence>
<dbReference type="GO" id="GO:0003964">
    <property type="term" value="F:RNA-directed DNA polymerase activity"/>
    <property type="evidence" value="ECO:0007669"/>
    <property type="project" value="UniProtKB-KW"/>
</dbReference>
<dbReference type="PANTHER" id="PTHR47027:SF20">
    <property type="entry name" value="REVERSE TRANSCRIPTASE-LIKE PROTEIN WITH RNA-DIRECTED DNA POLYMERASE DOMAIN"/>
    <property type="match status" value="1"/>
</dbReference>
<dbReference type="PANTHER" id="PTHR47027">
    <property type="entry name" value="REVERSE TRANSCRIPTASE DOMAIN-CONTAINING PROTEIN"/>
    <property type="match status" value="1"/>
</dbReference>
<dbReference type="OrthoDB" id="10062692at2759"/>
<protein>
    <submittedName>
        <fullName evidence="2">RNA-directed DNA polymerase from mobile element jockey</fullName>
    </submittedName>
</protein>
<evidence type="ECO:0000313" key="2">
    <source>
        <dbReference type="EMBL" id="PFX34413.1"/>
    </source>
</evidence>
<evidence type="ECO:0000259" key="1">
    <source>
        <dbReference type="PROSITE" id="PS50878"/>
    </source>
</evidence>
<name>A0A2B4SZ99_STYPI</name>
<dbReference type="AlphaFoldDB" id="A0A2B4SZ99"/>
<dbReference type="Proteomes" id="UP000225706">
    <property type="component" value="Unassembled WGS sequence"/>
</dbReference>
<proteinExistence type="predicted"/>
<dbReference type="InterPro" id="IPR000477">
    <property type="entry name" value="RT_dom"/>
</dbReference>
<gene>
    <name evidence="2" type="primary">jockey\pol</name>
    <name evidence="2" type="ORF">AWC38_SpisGene731</name>
</gene>
<feature type="domain" description="Reverse transcriptase" evidence="1">
    <location>
        <begin position="240"/>
        <end position="522"/>
    </location>
</feature>
<dbReference type="PROSITE" id="PS50878">
    <property type="entry name" value="RT_POL"/>
    <property type="match status" value="1"/>
</dbReference>